<organism evidence="9">
    <name type="scientific">Rhizochromulina marina</name>
    <dbReference type="NCBI Taxonomy" id="1034831"/>
    <lineage>
        <taxon>Eukaryota</taxon>
        <taxon>Sar</taxon>
        <taxon>Stramenopiles</taxon>
        <taxon>Ochrophyta</taxon>
        <taxon>Dictyochophyceae</taxon>
        <taxon>Rhizochromulinales</taxon>
        <taxon>Rhizochromulina</taxon>
    </lineage>
</organism>
<evidence type="ECO:0000256" key="3">
    <source>
        <dbReference type="ARBA" id="ARBA00022741"/>
    </source>
</evidence>
<comment type="similarity">
    <text evidence="1 5">Belongs to the ATP-dependent AMP-binding enzyme family.</text>
</comment>
<keyword evidence="3 5" id="KW-0547">Nucleotide-binding</keyword>
<dbReference type="InterPro" id="IPR000873">
    <property type="entry name" value="AMP-dep_synth/lig_dom"/>
</dbReference>
<feature type="domain" description="AMP-dependent synthetase/ligase" evidence="6">
    <location>
        <begin position="141"/>
        <end position="530"/>
    </location>
</feature>
<dbReference type="GO" id="GO:0019427">
    <property type="term" value="P:acetyl-CoA biosynthetic process from acetate"/>
    <property type="evidence" value="ECO:0007669"/>
    <property type="project" value="InterPro"/>
</dbReference>
<evidence type="ECO:0000259" key="7">
    <source>
        <dbReference type="Pfam" id="PF13193"/>
    </source>
</evidence>
<evidence type="ECO:0000259" key="8">
    <source>
        <dbReference type="Pfam" id="PF16177"/>
    </source>
</evidence>
<dbReference type="EMBL" id="HBHJ01019622">
    <property type="protein sequence ID" value="CAD9694962.1"/>
    <property type="molecule type" value="Transcribed_RNA"/>
</dbReference>
<feature type="domain" description="Acetyl-coenzyme A synthetase N-terminal" evidence="8">
    <location>
        <begin position="58"/>
        <end position="118"/>
    </location>
</feature>
<dbReference type="AlphaFoldDB" id="A0A7S2WKX6"/>
<name>A0A7S2WKX6_9STRA</name>
<proteinExistence type="inferred from homology"/>
<dbReference type="InterPro" id="IPR042099">
    <property type="entry name" value="ANL_N_sf"/>
</dbReference>
<dbReference type="PANTHER" id="PTHR24095">
    <property type="entry name" value="ACETYL-COENZYME A SYNTHETASE"/>
    <property type="match status" value="1"/>
</dbReference>
<dbReference type="Pfam" id="PF16177">
    <property type="entry name" value="ACAS_N"/>
    <property type="match status" value="1"/>
</dbReference>
<evidence type="ECO:0000256" key="1">
    <source>
        <dbReference type="ARBA" id="ARBA00006432"/>
    </source>
</evidence>
<dbReference type="FunFam" id="3.40.50.12780:FF:000001">
    <property type="entry name" value="Acetyl-coenzyme A synthetase"/>
    <property type="match status" value="1"/>
</dbReference>
<evidence type="ECO:0000256" key="4">
    <source>
        <dbReference type="ARBA" id="ARBA00022840"/>
    </source>
</evidence>
<evidence type="ECO:0000256" key="5">
    <source>
        <dbReference type="RuleBase" id="RU361147"/>
    </source>
</evidence>
<reference evidence="9" key="1">
    <citation type="submission" date="2021-01" db="EMBL/GenBank/DDBJ databases">
        <authorList>
            <person name="Corre E."/>
            <person name="Pelletier E."/>
            <person name="Niang G."/>
            <person name="Scheremetjew M."/>
            <person name="Finn R."/>
            <person name="Kale V."/>
            <person name="Holt S."/>
            <person name="Cochrane G."/>
            <person name="Meng A."/>
            <person name="Brown T."/>
            <person name="Cohen L."/>
        </authorList>
    </citation>
    <scope>NUCLEOTIDE SEQUENCE</scope>
    <source>
        <strain evidence="9">CCMP1243</strain>
    </source>
</reference>
<dbReference type="InterPro" id="IPR025110">
    <property type="entry name" value="AMP-bd_C"/>
</dbReference>
<dbReference type="Pfam" id="PF13193">
    <property type="entry name" value="AMP-binding_C"/>
    <property type="match status" value="1"/>
</dbReference>
<feature type="domain" description="AMP-binding enzyme C-terminal" evidence="7">
    <location>
        <begin position="588"/>
        <end position="667"/>
    </location>
</feature>
<dbReference type="NCBIfam" id="NF001208">
    <property type="entry name" value="PRK00174.1"/>
    <property type="match status" value="1"/>
</dbReference>
<dbReference type="GO" id="GO:0016208">
    <property type="term" value="F:AMP binding"/>
    <property type="evidence" value="ECO:0007669"/>
    <property type="project" value="InterPro"/>
</dbReference>
<dbReference type="GO" id="GO:0003987">
    <property type="term" value="F:acetate-CoA ligase activity"/>
    <property type="evidence" value="ECO:0007669"/>
    <property type="project" value="UniProtKB-UniRule"/>
</dbReference>
<dbReference type="GO" id="GO:0005524">
    <property type="term" value="F:ATP binding"/>
    <property type="evidence" value="ECO:0007669"/>
    <property type="project" value="UniProtKB-UniRule"/>
</dbReference>
<sequence>MLHWHSRTMVLHSVTFLARQGRLLAPRCFSSAEPSRYSLPEAWMPPRDHEVPDVDTFKAMHRESLQDPGKFWASFARQYVWKGAPPGDNCVDWNFDPGQGPVFINWFKGCKTNLAYNCLDRHVEAGRGDEVVIQCERNAEGEEAPFQSDSYTLLELRDEVNKLANAMRKLGVKKGDRVAVFMAHVPETCIAMLACTRIGAVHTVVFGGFGKDALAGRIIDCGAQVVLTQDGVMRGEKFVPLKGICDDALPLVESGGNEVHSVVVLRRLGADHPACAESMEMLPGRDHWWDELVADESTETETEWVDAEDPAFVMYTSGSTGKPKGILHTTGGYMVGAGTSFRHTFAVDTSMGSKDVYFCTADFGWIVGHSYSCYGPLLDAAKQVIFEGIPGHPTPARVWNIVDKYSVSHLYTSPTALRALMGSGDHHITQASRASLKLLAVAGEPTNPKVWRWCYNVVGGARCPIVDNFWQTECGSQIISPLPIEGWDLKPGSATLPYFGVNAVLLDESGQEIDGEGEGLLAIKGPWPSALRGIWGDQQRFEDTYFSVPGYYLAGDSARRDEDGYFWIVGRVDDTVIVSGHNIHTSDVESAVVQHQAVAEAAAVGVEHPIKGQCLHVFVQLVVGEVSSSELEAELRTFVRKHMGAFAAPDEVHFTTSNGLPKTRSGKIMRRVLRELAAKGSAVTPEDLGDTSTLANPEAIQDLIDVCSGGAQP</sequence>
<dbReference type="InterPro" id="IPR032387">
    <property type="entry name" value="ACAS_N"/>
</dbReference>
<dbReference type="EC" id="6.2.1.1" evidence="5"/>
<dbReference type="PANTHER" id="PTHR24095:SF14">
    <property type="entry name" value="ACETYL-COENZYME A SYNTHETASE 1"/>
    <property type="match status" value="1"/>
</dbReference>
<evidence type="ECO:0000313" key="9">
    <source>
        <dbReference type="EMBL" id="CAD9694962.1"/>
    </source>
</evidence>
<keyword evidence="4 5" id="KW-0067">ATP-binding</keyword>
<dbReference type="NCBIfam" id="TIGR02188">
    <property type="entry name" value="Ac_CoA_lig_AcsA"/>
    <property type="match status" value="1"/>
</dbReference>
<dbReference type="SUPFAM" id="SSF56801">
    <property type="entry name" value="Acetyl-CoA synthetase-like"/>
    <property type="match status" value="1"/>
</dbReference>
<evidence type="ECO:0000259" key="6">
    <source>
        <dbReference type="Pfam" id="PF00501"/>
    </source>
</evidence>
<comment type="catalytic activity">
    <reaction evidence="5">
        <text>acetate + ATP + CoA = acetyl-CoA + AMP + diphosphate</text>
        <dbReference type="Rhea" id="RHEA:23176"/>
        <dbReference type="ChEBI" id="CHEBI:30089"/>
        <dbReference type="ChEBI" id="CHEBI:30616"/>
        <dbReference type="ChEBI" id="CHEBI:33019"/>
        <dbReference type="ChEBI" id="CHEBI:57287"/>
        <dbReference type="ChEBI" id="CHEBI:57288"/>
        <dbReference type="ChEBI" id="CHEBI:456215"/>
        <dbReference type="EC" id="6.2.1.1"/>
    </reaction>
</comment>
<keyword evidence="2 5" id="KW-0436">Ligase</keyword>
<dbReference type="InterPro" id="IPR045851">
    <property type="entry name" value="AMP-bd_C_sf"/>
</dbReference>
<accession>A0A7S2WKX6</accession>
<dbReference type="PROSITE" id="PS00455">
    <property type="entry name" value="AMP_BINDING"/>
    <property type="match status" value="1"/>
</dbReference>
<dbReference type="InterPro" id="IPR011904">
    <property type="entry name" value="Ac_CoA_lig"/>
</dbReference>
<dbReference type="Gene3D" id="3.40.50.12780">
    <property type="entry name" value="N-terminal domain of ligase-like"/>
    <property type="match status" value="1"/>
</dbReference>
<dbReference type="InterPro" id="IPR020845">
    <property type="entry name" value="AMP-binding_CS"/>
</dbReference>
<protein>
    <recommendedName>
        <fullName evidence="5">Acetyl-coenzyme A synthetase</fullName>
        <ecNumber evidence="5">6.2.1.1</ecNumber>
    </recommendedName>
</protein>
<gene>
    <name evidence="9" type="ORF">RMAR1173_LOCUS12985</name>
</gene>
<dbReference type="Gene3D" id="3.30.300.30">
    <property type="match status" value="1"/>
</dbReference>
<dbReference type="Pfam" id="PF00501">
    <property type="entry name" value="AMP-binding"/>
    <property type="match status" value="1"/>
</dbReference>
<evidence type="ECO:0000256" key="2">
    <source>
        <dbReference type="ARBA" id="ARBA00022598"/>
    </source>
</evidence>